<evidence type="ECO:0000313" key="1">
    <source>
        <dbReference type="EMBL" id="KAI2390483.1"/>
    </source>
</evidence>
<organism evidence="1">
    <name type="scientific">Ophidiomyces ophidiicola</name>
    <dbReference type="NCBI Taxonomy" id="1387563"/>
    <lineage>
        <taxon>Eukaryota</taxon>
        <taxon>Fungi</taxon>
        <taxon>Dikarya</taxon>
        <taxon>Ascomycota</taxon>
        <taxon>Pezizomycotina</taxon>
        <taxon>Eurotiomycetes</taxon>
        <taxon>Eurotiomycetidae</taxon>
        <taxon>Onygenales</taxon>
        <taxon>Onygenaceae</taxon>
        <taxon>Ophidiomyces</taxon>
    </lineage>
</organism>
<dbReference type="EMBL" id="JALBCA010000017">
    <property type="protein sequence ID" value="KAI2390483.1"/>
    <property type="molecule type" value="Genomic_DNA"/>
</dbReference>
<gene>
    <name evidence="1" type="ORF">LOY88_001568</name>
</gene>
<sequence>MPLTQGHVLVIPRKHFKNLGAVNVKVGKELGKWLPIISRVVVKTILGTEPDERGEDPAHWNVVQNNGLRAAQTVPHAHFHIIPRPPLERSPQPGASWVMFGRGQRDELDDDDGRRLASQLRGAIAQEIIRVKQAEGIDLDTDSIEDGPESLRLLKL</sequence>
<proteinExistence type="predicted"/>
<accession>A0ACB8V1P3</accession>
<name>A0ACB8V1P3_9EURO</name>
<protein>
    <submittedName>
        <fullName evidence="1">Uncharacterized protein</fullName>
    </submittedName>
</protein>
<reference evidence="1" key="1">
    <citation type="journal article" date="2022" name="bioRxiv">
        <title>Population genetic analysis of Ophidiomyces ophidiicola, the causative agent of snake fungal disease, indicates recent introductions to the USA.</title>
        <authorList>
            <person name="Ladner J.T."/>
            <person name="Palmer J.M."/>
            <person name="Ettinger C.L."/>
            <person name="Stajich J.E."/>
            <person name="Farrell T.M."/>
            <person name="Glorioso B.M."/>
            <person name="Lawson B."/>
            <person name="Price S.J."/>
            <person name="Stengle A.G."/>
            <person name="Grear D.A."/>
            <person name="Lorch J.M."/>
        </authorList>
    </citation>
    <scope>NUCLEOTIDE SEQUENCE</scope>
    <source>
        <strain evidence="1">NWHC 24266-5</strain>
    </source>
</reference>
<comment type="caution">
    <text evidence="1">The sequence shown here is derived from an EMBL/GenBank/DDBJ whole genome shotgun (WGS) entry which is preliminary data.</text>
</comment>